<evidence type="ECO:0000256" key="2">
    <source>
        <dbReference type="SAM" id="MobiDB-lite"/>
    </source>
</evidence>
<dbReference type="Proteomes" id="UP000475385">
    <property type="component" value="Unassembled WGS sequence"/>
</dbReference>
<evidence type="ECO:0000256" key="1">
    <source>
        <dbReference type="ARBA" id="ARBA00022679"/>
    </source>
</evidence>
<reference evidence="3 4" key="1">
    <citation type="submission" date="2020-03" db="EMBL/GenBank/DDBJ databases">
        <title>Roseomonas stagni sp. nov., isolated from pond water in Japan.</title>
        <authorList>
            <person name="Furuhata K."/>
            <person name="Miyamoto H."/>
            <person name="Goto K."/>
        </authorList>
    </citation>
    <scope>NUCLEOTIDE SEQUENCE [LARGE SCALE GENOMIC DNA]</scope>
    <source>
        <strain evidence="3 4">PeD5</strain>
    </source>
</reference>
<proteinExistence type="predicted"/>
<dbReference type="PANTHER" id="PTHR48207:SF3">
    <property type="entry name" value="SUCCINATE--HYDROXYMETHYLGLUTARATE COA-TRANSFERASE"/>
    <property type="match status" value="1"/>
</dbReference>
<comment type="caution">
    <text evidence="3">The sequence shown here is derived from an EMBL/GenBank/DDBJ whole genome shotgun (WGS) entry which is preliminary data.</text>
</comment>
<accession>A0A6M1LH90</accession>
<feature type="region of interest" description="Disordered" evidence="2">
    <location>
        <begin position="725"/>
        <end position="756"/>
    </location>
</feature>
<dbReference type="GO" id="GO:0008410">
    <property type="term" value="F:CoA-transferase activity"/>
    <property type="evidence" value="ECO:0007669"/>
    <property type="project" value="TreeGrafter"/>
</dbReference>
<dbReference type="InterPro" id="IPR050483">
    <property type="entry name" value="CoA-transferase_III_domain"/>
</dbReference>
<keyword evidence="4" id="KW-1185">Reference proteome</keyword>
<evidence type="ECO:0000313" key="4">
    <source>
        <dbReference type="Proteomes" id="UP000475385"/>
    </source>
</evidence>
<dbReference type="AlphaFoldDB" id="A0A6M1LH90"/>
<dbReference type="EMBL" id="JAAIKB010000002">
    <property type="protein sequence ID" value="NGM19735.1"/>
    <property type="molecule type" value="Genomic_DNA"/>
</dbReference>
<dbReference type="Gene3D" id="3.40.50.10540">
    <property type="entry name" value="Crotonobetainyl-coa:carnitine coa-transferase, domain 1"/>
    <property type="match status" value="2"/>
</dbReference>
<organism evidence="3 4">
    <name type="scientific">Falsiroseomonas algicola</name>
    <dbReference type="NCBI Taxonomy" id="2716930"/>
    <lineage>
        <taxon>Bacteria</taxon>
        <taxon>Pseudomonadati</taxon>
        <taxon>Pseudomonadota</taxon>
        <taxon>Alphaproteobacteria</taxon>
        <taxon>Acetobacterales</taxon>
        <taxon>Roseomonadaceae</taxon>
        <taxon>Falsiroseomonas</taxon>
    </lineage>
</organism>
<name>A0A6M1LH90_9PROT</name>
<keyword evidence="1 3" id="KW-0808">Transferase</keyword>
<dbReference type="Pfam" id="PF02515">
    <property type="entry name" value="CoA_transf_3"/>
    <property type="match status" value="2"/>
</dbReference>
<dbReference type="RefSeq" id="WP_164693615.1">
    <property type="nucleotide sequence ID" value="NZ_JAAIKB010000002.1"/>
</dbReference>
<dbReference type="SUPFAM" id="SSF89796">
    <property type="entry name" value="CoA-transferase family III (CaiB/BaiF)"/>
    <property type="match status" value="2"/>
</dbReference>
<dbReference type="InterPro" id="IPR044855">
    <property type="entry name" value="CoA-Trfase_III_dom3_sf"/>
</dbReference>
<sequence length="791" mass="85315">MPDHALHGLRVVDASESIAGQYCARLFADFGAEVVLAEPADGSVIRQKPPFSVTGGDSLTFLHLNSGKHSIVLTALPEREREALLAAADVVILPSSRPGSLSGLSPSCVTVDVTPFGREGPRAGWAGPEIVIQALSGMMFNNGEDGREPLYGCGDRSSYAAGLAAYIGALAALQAREERGGGQHVDITAAETAAATCFPHAFQHIYSGTLRTRADRTNPCGQILCRDGWVCIWIYNHRWVRFCETVGLQHLIPDDRFADPVIRRQNWVELFAIIQAHLGGEEAEALVDRLQRADVIAAKSYRLTELPVQKHLAERGYWESLPDGRRILGPTFRLSRTPRRVRGGPPALGQGKVAWDPRPVREGLVQAPRAAAGTGPLSGLRVMELTTAWAGPMAGRVLGFLGAECIHIESPNRVNSWRLNKERPNPDNFPAGEPGERPYDRSFLFNSQNVNKLSCILDLKTQEGRAIAKRLAAACDVVICNFRPGTLAKLGLDYESLRALRPDMIVAELPAFGLSGPLSNHAALGPTMEMAAGMSSLVGYRDGQPETTGPSYLDPIGGFNTAAAILTALRHRQRTGEGQHVEVPQVEAAMHLIGGEILSAAETGQDPVRDGNRLPHAAPHDAFPCAGHESWVAIAVRDDREWRDLCQAMGRDDLSADPRFATHADRKRHEDELTAVIAAWSCDRDAQAIADQLQSAGVPAAAVQKPRDVAQDCQLSHRGFFHRLAHPDAGEHPHPGLPFRLSATPGSQRRAAPAFGQHTDDVLARIAGLSAEEIRLAWATKATATAPLPGG</sequence>
<feature type="compositionally biased region" description="Basic and acidic residues" evidence="2">
    <location>
        <begin position="725"/>
        <end position="734"/>
    </location>
</feature>
<gene>
    <name evidence="3" type="ORF">G3576_06890</name>
</gene>
<dbReference type="InterPro" id="IPR003673">
    <property type="entry name" value="CoA-Trfase_fam_III"/>
</dbReference>
<dbReference type="PANTHER" id="PTHR48207">
    <property type="entry name" value="SUCCINATE--HYDROXYMETHYLGLUTARATE COA-TRANSFERASE"/>
    <property type="match status" value="1"/>
</dbReference>
<dbReference type="Gene3D" id="3.30.1540.10">
    <property type="entry name" value="formyl-coa transferase, domain 3"/>
    <property type="match status" value="2"/>
</dbReference>
<dbReference type="InterPro" id="IPR023606">
    <property type="entry name" value="CoA-Trfase_III_dom_1_sf"/>
</dbReference>
<protein>
    <submittedName>
        <fullName evidence="3">CoA transferase</fullName>
    </submittedName>
</protein>
<evidence type="ECO:0000313" key="3">
    <source>
        <dbReference type="EMBL" id="NGM19735.1"/>
    </source>
</evidence>